<evidence type="ECO:0000256" key="6">
    <source>
        <dbReference type="ARBA" id="ARBA00022777"/>
    </source>
</evidence>
<dbReference type="Proteomes" id="UP000027778">
    <property type="component" value="Unassembled WGS sequence"/>
</dbReference>
<evidence type="ECO:0000256" key="7">
    <source>
        <dbReference type="ARBA" id="ARBA00022840"/>
    </source>
</evidence>
<keyword evidence="5" id="KW-0547">Nucleotide-binding</keyword>
<evidence type="ECO:0000313" key="12">
    <source>
        <dbReference type="Proteomes" id="UP000027778"/>
    </source>
</evidence>
<dbReference type="InterPro" id="IPR003594">
    <property type="entry name" value="HATPase_dom"/>
</dbReference>
<dbReference type="GO" id="GO:0000160">
    <property type="term" value="P:phosphorelay signal transduction system"/>
    <property type="evidence" value="ECO:0007669"/>
    <property type="project" value="UniProtKB-KW"/>
</dbReference>
<dbReference type="InterPro" id="IPR004358">
    <property type="entry name" value="Sig_transdc_His_kin-like_C"/>
</dbReference>
<accession>A0A073K777</accession>
<feature type="transmembrane region" description="Helical" evidence="9">
    <location>
        <begin position="159"/>
        <end position="180"/>
    </location>
</feature>
<dbReference type="eggNOG" id="COG3290">
    <property type="taxonomic scope" value="Bacteria"/>
</dbReference>
<dbReference type="PANTHER" id="PTHR44936">
    <property type="entry name" value="SENSOR PROTEIN CREC"/>
    <property type="match status" value="1"/>
</dbReference>
<dbReference type="SMART" id="SM00387">
    <property type="entry name" value="HATPase_c"/>
    <property type="match status" value="1"/>
</dbReference>
<keyword evidence="4" id="KW-0808">Transferase</keyword>
<dbReference type="InterPro" id="IPR005467">
    <property type="entry name" value="His_kinase_dom"/>
</dbReference>
<evidence type="ECO:0000256" key="2">
    <source>
        <dbReference type="ARBA" id="ARBA00012438"/>
    </source>
</evidence>
<feature type="transmembrane region" description="Helical" evidence="9">
    <location>
        <begin position="62"/>
        <end position="82"/>
    </location>
</feature>
<dbReference type="STRING" id="574375.AZF08_25765"/>
<dbReference type="AlphaFoldDB" id="A0A073K777"/>
<dbReference type="InterPro" id="IPR050980">
    <property type="entry name" value="2C_sensor_his_kinase"/>
</dbReference>
<evidence type="ECO:0000256" key="5">
    <source>
        <dbReference type="ARBA" id="ARBA00022741"/>
    </source>
</evidence>
<dbReference type="Pfam" id="PF02518">
    <property type="entry name" value="HATPase_c"/>
    <property type="match status" value="1"/>
</dbReference>
<evidence type="ECO:0000256" key="3">
    <source>
        <dbReference type="ARBA" id="ARBA00022553"/>
    </source>
</evidence>
<keyword evidence="12" id="KW-1185">Reference proteome</keyword>
<sequence length="438" mass="50562">MIILNLSNLVKKDIYILVLMVFTVPLVGEIKSFPLNETFRMSFGAPTFFFFLLLFRRMPAFLPGFLTAIVVVVFRILMDVITKENIDWIASFHIHYPSFFFYFTYSCLFYLAKVERFHHQPLMIGFIGCIIEILSDCVELMIQYFVLKTTITPEAINEIIVIAFSHSFIVLSFFNMMKLYEAQSRERHIKKQNEHMLMLISNLYEDAVHLKKTLQDAENITKKSYDLYKSLDSLENKQMNFQVEDLRQQALKIAGEVHDVKKDNQRIFAGLSKLISDESFTDYMSVHELVNIIIRANEKYARLLEKDIQFVYKIDGVHPHYHIYTILSIINNIVANAVEAIQDMGTITIDINKDHHSVEFRIGDNGPGISSKYKESIFEPGFTSKYDDVGNPSTGIGLSYVKEMVEQLEGDVTFEDRTEGKGSIFIIRLGIDHIISKG</sequence>
<dbReference type="EMBL" id="JOTM01000034">
    <property type="protein sequence ID" value="KEK22327.1"/>
    <property type="molecule type" value="Genomic_DNA"/>
</dbReference>
<dbReference type="PANTHER" id="PTHR44936:SF9">
    <property type="entry name" value="SENSOR PROTEIN CREC"/>
    <property type="match status" value="1"/>
</dbReference>
<dbReference type="EC" id="2.7.13.3" evidence="2"/>
<keyword evidence="7" id="KW-0067">ATP-binding</keyword>
<dbReference type="GO" id="GO:0004673">
    <property type="term" value="F:protein histidine kinase activity"/>
    <property type="evidence" value="ECO:0007669"/>
    <property type="project" value="UniProtKB-EC"/>
</dbReference>
<dbReference type="RefSeq" id="WP_033677705.1">
    <property type="nucleotide sequence ID" value="NZ_JOTM01000034.1"/>
</dbReference>
<name>A0A073K777_9BACI</name>
<feature type="domain" description="Histidine kinase" evidence="10">
    <location>
        <begin position="271"/>
        <end position="433"/>
    </location>
</feature>
<feature type="transmembrane region" description="Helical" evidence="9">
    <location>
        <begin position="14"/>
        <end position="33"/>
    </location>
</feature>
<gene>
    <name evidence="11" type="ORF">BAGA_20080</name>
</gene>
<keyword evidence="9" id="KW-0812">Transmembrane</keyword>
<evidence type="ECO:0000259" key="10">
    <source>
        <dbReference type="PROSITE" id="PS50109"/>
    </source>
</evidence>
<keyword evidence="9" id="KW-0472">Membrane</keyword>
<comment type="caution">
    <text evidence="11">The sequence shown here is derived from an EMBL/GenBank/DDBJ whole genome shotgun (WGS) entry which is preliminary data.</text>
</comment>
<proteinExistence type="predicted"/>
<keyword evidence="9" id="KW-1133">Transmembrane helix</keyword>
<comment type="catalytic activity">
    <reaction evidence="1">
        <text>ATP + protein L-histidine = ADP + protein N-phospho-L-histidine.</text>
        <dbReference type="EC" id="2.7.13.3"/>
    </reaction>
</comment>
<keyword evidence="8" id="KW-0902">Two-component regulatory system</keyword>
<evidence type="ECO:0000256" key="9">
    <source>
        <dbReference type="SAM" id="Phobius"/>
    </source>
</evidence>
<feature type="transmembrane region" description="Helical" evidence="9">
    <location>
        <begin position="124"/>
        <end position="147"/>
    </location>
</feature>
<evidence type="ECO:0000313" key="11">
    <source>
        <dbReference type="EMBL" id="KEK22327.1"/>
    </source>
</evidence>
<evidence type="ECO:0000256" key="8">
    <source>
        <dbReference type="ARBA" id="ARBA00023012"/>
    </source>
</evidence>
<dbReference type="PRINTS" id="PR00344">
    <property type="entry name" value="BCTRLSENSOR"/>
</dbReference>
<evidence type="ECO:0000256" key="1">
    <source>
        <dbReference type="ARBA" id="ARBA00000085"/>
    </source>
</evidence>
<dbReference type="Gene3D" id="3.30.565.10">
    <property type="entry name" value="Histidine kinase-like ATPase, C-terminal domain"/>
    <property type="match status" value="1"/>
</dbReference>
<keyword evidence="3" id="KW-0597">Phosphoprotein</keyword>
<dbReference type="GO" id="GO:0005524">
    <property type="term" value="F:ATP binding"/>
    <property type="evidence" value="ECO:0007669"/>
    <property type="project" value="UniProtKB-KW"/>
</dbReference>
<organism evidence="11 12">
    <name type="scientific">Bacillus gaemokensis</name>
    <dbReference type="NCBI Taxonomy" id="574375"/>
    <lineage>
        <taxon>Bacteria</taxon>
        <taxon>Bacillati</taxon>
        <taxon>Bacillota</taxon>
        <taxon>Bacilli</taxon>
        <taxon>Bacillales</taxon>
        <taxon>Bacillaceae</taxon>
        <taxon>Bacillus</taxon>
        <taxon>Bacillus cereus group</taxon>
    </lineage>
</organism>
<dbReference type="PROSITE" id="PS50109">
    <property type="entry name" value="HIS_KIN"/>
    <property type="match status" value="1"/>
</dbReference>
<keyword evidence="6 11" id="KW-0418">Kinase</keyword>
<protein>
    <recommendedName>
        <fullName evidence="2">histidine kinase</fullName>
        <ecNumber evidence="2">2.7.13.3</ecNumber>
    </recommendedName>
</protein>
<dbReference type="OrthoDB" id="1674512at2"/>
<feature type="transmembrane region" description="Helical" evidence="9">
    <location>
        <begin position="94"/>
        <end position="112"/>
    </location>
</feature>
<dbReference type="CDD" id="cd00075">
    <property type="entry name" value="HATPase"/>
    <property type="match status" value="1"/>
</dbReference>
<reference evidence="11 12" key="1">
    <citation type="submission" date="2014-06" db="EMBL/GenBank/DDBJ databases">
        <title>Draft genome sequence of Bacillus gaemokensis JCM 15801 (MCCC 1A00707).</title>
        <authorList>
            <person name="Lai Q."/>
            <person name="Liu Y."/>
            <person name="Shao Z."/>
        </authorList>
    </citation>
    <scope>NUCLEOTIDE SEQUENCE [LARGE SCALE GENOMIC DNA]</scope>
    <source>
        <strain evidence="11 12">JCM 15801</strain>
    </source>
</reference>
<dbReference type="InterPro" id="IPR036890">
    <property type="entry name" value="HATPase_C_sf"/>
</dbReference>
<evidence type="ECO:0000256" key="4">
    <source>
        <dbReference type="ARBA" id="ARBA00022679"/>
    </source>
</evidence>
<dbReference type="SUPFAM" id="SSF55874">
    <property type="entry name" value="ATPase domain of HSP90 chaperone/DNA topoisomerase II/histidine kinase"/>
    <property type="match status" value="1"/>
</dbReference>